<keyword evidence="4" id="KW-1185">Reference proteome</keyword>
<keyword evidence="2" id="KW-0732">Signal</keyword>
<evidence type="ECO:0000256" key="1">
    <source>
        <dbReference type="SAM" id="Phobius"/>
    </source>
</evidence>
<dbReference type="Proteomes" id="UP001302274">
    <property type="component" value="Unassembled WGS sequence"/>
</dbReference>
<feature type="signal peptide" evidence="2">
    <location>
        <begin position="1"/>
        <end position="22"/>
    </location>
</feature>
<organism evidence="3 4">
    <name type="scientific">Bacteriovorax antarcticus</name>
    <dbReference type="NCBI Taxonomy" id="3088717"/>
    <lineage>
        <taxon>Bacteria</taxon>
        <taxon>Pseudomonadati</taxon>
        <taxon>Bdellovibrionota</taxon>
        <taxon>Bacteriovoracia</taxon>
        <taxon>Bacteriovoracales</taxon>
        <taxon>Bacteriovoracaceae</taxon>
        <taxon>Bacteriovorax</taxon>
    </lineage>
</organism>
<evidence type="ECO:0000256" key="2">
    <source>
        <dbReference type="SAM" id="SignalP"/>
    </source>
</evidence>
<dbReference type="EMBL" id="JAYGJQ010000001">
    <property type="protein sequence ID" value="MEA9356253.1"/>
    <property type="molecule type" value="Genomic_DNA"/>
</dbReference>
<feature type="transmembrane region" description="Helical" evidence="1">
    <location>
        <begin position="198"/>
        <end position="226"/>
    </location>
</feature>
<gene>
    <name evidence="3" type="ORF">SHI21_08570</name>
</gene>
<protein>
    <submittedName>
        <fullName evidence="3">Uncharacterized protein</fullName>
    </submittedName>
</protein>
<keyword evidence="1" id="KW-0472">Membrane</keyword>
<feature type="chain" id="PRO_5047180661" evidence="2">
    <location>
        <begin position="23"/>
        <end position="263"/>
    </location>
</feature>
<proteinExistence type="predicted"/>
<comment type="caution">
    <text evidence="3">The sequence shown here is derived from an EMBL/GenBank/DDBJ whole genome shotgun (WGS) entry which is preliminary data.</text>
</comment>
<sequence>MKGFLKFISLLSFLFIIDSTFADSVHRSQYIINFSEDGKLVYINWLDYKKNIIVDSDYAGKYKFSEDEFSLANYPQNGLYLVKDRKFLWRLEDDSSGVPLNDQEHLVGGGPWASSVKDKAFSLYRNGKLIKTFKIEDFCSDQSSFVHTTSHFFWMKEYKLDNSKKQITFFTCKKDYSIDIPTGEVRFERHYIMILLEVIYNFILFSALCSIVIFPVTSIFRIFLFFSKRGSVKLRKRISMAVVISLGLMVLAILMMILPVRQY</sequence>
<keyword evidence="1" id="KW-0812">Transmembrane</keyword>
<dbReference type="RefSeq" id="WP_323575939.1">
    <property type="nucleotide sequence ID" value="NZ_JAYGJQ010000001.1"/>
</dbReference>
<evidence type="ECO:0000313" key="3">
    <source>
        <dbReference type="EMBL" id="MEA9356253.1"/>
    </source>
</evidence>
<name>A0ABU5VT80_9BACT</name>
<keyword evidence="1" id="KW-1133">Transmembrane helix</keyword>
<reference evidence="3 4" key="1">
    <citation type="submission" date="2023-11" db="EMBL/GenBank/DDBJ databases">
        <title>A Novel Polar Bacteriovorax (B. antarcticus) Isolated from the Biocrust in Antarctica.</title>
        <authorList>
            <person name="Mun W."/>
            <person name="Choi S.Y."/>
            <person name="Mitchell R.J."/>
        </authorList>
    </citation>
    <scope>NUCLEOTIDE SEQUENCE [LARGE SCALE GENOMIC DNA]</scope>
    <source>
        <strain evidence="3 4">PP10</strain>
    </source>
</reference>
<accession>A0ABU5VT80</accession>
<feature type="transmembrane region" description="Helical" evidence="1">
    <location>
        <begin position="238"/>
        <end position="258"/>
    </location>
</feature>
<evidence type="ECO:0000313" key="4">
    <source>
        <dbReference type="Proteomes" id="UP001302274"/>
    </source>
</evidence>